<feature type="domain" description="Beta/gamma crystallin 'Greek key'" evidence="4">
    <location>
        <begin position="39"/>
        <end position="79"/>
    </location>
</feature>
<dbReference type="Gene3D" id="2.60.20.10">
    <property type="entry name" value="Crystallins"/>
    <property type="match status" value="1"/>
</dbReference>
<dbReference type="AlphaFoldDB" id="A0A315ZH63"/>
<dbReference type="SMART" id="SM00247">
    <property type="entry name" value="XTALbg"/>
    <property type="match status" value="1"/>
</dbReference>
<feature type="chain" id="PRO_5016371579" evidence="3">
    <location>
        <begin position="23"/>
        <end position="214"/>
    </location>
</feature>
<sequence>MKNLYILSLPLLLIFFPSIGNYDNDNIQQRSENQRKDSKGIVLYEHPNFKGKNTVVSESWAGSDIDEWDDRISSLSIPTGWTIVVYEQPNFQGKSEELQGNWTTHSVSDFWNDQISSFQVYSTRSANKDLNAVLLESDYEAYGGWIYLHNPTSNNYTVRLKITTPVFGGGVESRIEEHDISNRSKVPLGRTYVNSGGFLSPQYEKIIYEIIDIE</sequence>
<dbReference type="SUPFAM" id="SSF49695">
    <property type="entry name" value="gamma-Crystallin-like"/>
    <property type="match status" value="1"/>
</dbReference>
<keyword evidence="6" id="KW-1185">Reference proteome</keyword>
<dbReference type="RefSeq" id="WP_109616318.1">
    <property type="nucleotide sequence ID" value="NZ_QGDO01000001.1"/>
</dbReference>
<accession>A0A315ZH63</accession>
<evidence type="ECO:0000256" key="3">
    <source>
        <dbReference type="SAM" id="SignalP"/>
    </source>
</evidence>
<keyword evidence="3" id="KW-0732">Signal</keyword>
<organism evidence="5 6">
    <name type="scientific">Sediminitomix flava</name>
    <dbReference type="NCBI Taxonomy" id="379075"/>
    <lineage>
        <taxon>Bacteria</taxon>
        <taxon>Pseudomonadati</taxon>
        <taxon>Bacteroidota</taxon>
        <taxon>Cytophagia</taxon>
        <taxon>Cytophagales</taxon>
        <taxon>Flammeovirgaceae</taxon>
        <taxon>Sediminitomix</taxon>
    </lineage>
</organism>
<dbReference type="EMBL" id="QGDO01000001">
    <property type="protein sequence ID" value="PWJ44851.1"/>
    <property type="molecule type" value="Genomic_DNA"/>
</dbReference>
<dbReference type="Pfam" id="PF00030">
    <property type="entry name" value="Crystall"/>
    <property type="match status" value="1"/>
</dbReference>
<reference evidence="5 6" key="1">
    <citation type="submission" date="2018-03" db="EMBL/GenBank/DDBJ databases">
        <title>Genomic Encyclopedia of Archaeal and Bacterial Type Strains, Phase II (KMG-II): from individual species to whole genera.</title>
        <authorList>
            <person name="Goeker M."/>
        </authorList>
    </citation>
    <scope>NUCLEOTIDE SEQUENCE [LARGE SCALE GENOMIC DNA]</scope>
    <source>
        <strain evidence="5 6">DSM 28229</strain>
    </source>
</reference>
<comment type="caution">
    <text evidence="5">The sequence shown here is derived from an EMBL/GenBank/DDBJ whole genome shotgun (WGS) entry which is preliminary data.</text>
</comment>
<comment type="similarity">
    <text evidence="1">Belongs to the beta/gamma-crystallin family.</text>
</comment>
<evidence type="ECO:0000313" key="5">
    <source>
        <dbReference type="EMBL" id="PWJ44851.1"/>
    </source>
</evidence>
<proteinExistence type="inferred from homology"/>
<protein>
    <submittedName>
        <fullName evidence="5">Beta/gamma crystallin</fullName>
    </submittedName>
</protein>
<evidence type="ECO:0000256" key="1">
    <source>
        <dbReference type="ARBA" id="ARBA00009646"/>
    </source>
</evidence>
<name>A0A315ZH63_SEDFL</name>
<evidence type="ECO:0000313" key="6">
    <source>
        <dbReference type="Proteomes" id="UP000245535"/>
    </source>
</evidence>
<dbReference type="OrthoDB" id="954626at2"/>
<evidence type="ECO:0000259" key="4">
    <source>
        <dbReference type="PROSITE" id="PS50915"/>
    </source>
</evidence>
<feature type="domain" description="Beta/gamma crystallin 'Greek key'" evidence="4">
    <location>
        <begin position="81"/>
        <end position="122"/>
    </location>
</feature>
<feature type="signal peptide" evidence="3">
    <location>
        <begin position="1"/>
        <end position="22"/>
    </location>
</feature>
<gene>
    <name evidence="5" type="ORF">BC781_1011237</name>
</gene>
<dbReference type="InterPro" id="IPR001064">
    <property type="entry name" value="Beta/gamma_crystallin"/>
</dbReference>
<dbReference type="PROSITE" id="PS50915">
    <property type="entry name" value="CRYSTALLIN_BETA_GAMMA"/>
    <property type="match status" value="2"/>
</dbReference>
<dbReference type="InterPro" id="IPR011024">
    <property type="entry name" value="G_crystallin-like"/>
</dbReference>
<evidence type="ECO:0000256" key="2">
    <source>
        <dbReference type="ARBA" id="ARBA00022737"/>
    </source>
</evidence>
<dbReference type="Proteomes" id="UP000245535">
    <property type="component" value="Unassembled WGS sequence"/>
</dbReference>
<keyword evidence="2" id="KW-0677">Repeat</keyword>